<keyword evidence="6 7" id="KW-0472">Membrane</keyword>
<comment type="caution">
    <text evidence="10">The sequence shown here is derived from an EMBL/GenBank/DDBJ whole genome shotgun (WGS) entry which is preliminary data.</text>
</comment>
<evidence type="ECO:0000256" key="3">
    <source>
        <dbReference type="ARBA" id="ARBA00022448"/>
    </source>
</evidence>
<dbReference type="GO" id="GO:0016020">
    <property type="term" value="C:membrane"/>
    <property type="evidence" value="ECO:0007669"/>
    <property type="project" value="UniProtKB-SubCell"/>
</dbReference>
<evidence type="ECO:0000256" key="2">
    <source>
        <dbReference type="ARBA" id="ARBA00008114"/>
    </source>
</evidence>
<dbReference type="InterPro" id="IPR050291">
    <property type="entry name" value="CDF_Transporter"/>
</dbReference>
<dbReference type="PANTHER" id="PTHR43840:SF15">
    <property type="entry name" value="MITOCHONDRIAL METAL TRANSPORTER 1-RELATED"/>
    <property type="match status" value="1"/>
</dbReference>
<dbReference type="GO" id="GO:0008324">
    <property type="term" value="F:monoatomic cation transmembrane transporter activity"/>
    <property type="evidence" value="ECO:0007669"/>
    <property type="project" value="InterPro"/>
</dbReference>
<keyword evidence="4 7" id="KW-0812">Transmembrane</keyword>
<organism evidence="10">
    <name type="scientific">Candidatus Methanomethylicus mesodigestus</name>
    <dbReference type="NCBI Taxonomy" id="1867258"/>
    <lineage>
        <taxon>Archaea</taxon>
        <taxon>Thermoproteota</taxon>
        <taxon>Methanosuratincolia</taxon>
        <taxon>Candidatus Methanomethylicales</taxon>
        <taxon>Candidatus Methanomethylicaceae</taxon>
        <taxon>Candidatus Methanomethylicus</taxon>
    </lineage>
</organism>
<dbReference type="FunFam" id="1.20.1510.10:FF:000006">
    <property type="entry name" value="Divalent cation efflux transporter"/>
    <property type="match status" value="1"/>
</dbReference>
<feature type="transmembrane region" description="Helical" evidence="7">
    <location>
        <begin position="84"/>
        <end position="105"/>
    </location>
</feature>
<dbReference type="Gene3D" id="1.20.1510.10">
    <property type="entry name" value="Cation efflux protein transmembrane domain"/>
    <property type="match status" value="1"/>
</dbReference>
<comment type="similarity">
    <text evidence="2">Belongs to the cation diffusion facilitator (CDF) transporter (TC 2.A.4) family.</text>
</comment>
<dbReference type="SUPFAM" id="SSF161111">
    <property type="entry name" value="Cation efflux protein transmembrane domain-like"/>
    <property type="match status" value="1"/>
</dbReference>
<feature type="transmembrane region" description="Helical" evidence="7">
    <location>
        <begin position="185"/>
        <end position="202"/>
    </location>
</feature>
<dbReference type="NCBIfam" id="TIGR01297">
    <property type="entry name" value="CDF"/>
    <property type="match status" value="1"/>
</dbReference>
<evidence type="ECO:0000259" key="9">
    <source>
        <dbReference type="Pfam" id="PF16916"/>
    </source>
</evidence>
<feature type="transmembrane region" description="Helical" evidence="7">
    <location>
        <begin position="46"/>
        <end position="63"/>
    </location>
</feature>
<dbReference type="InterPro" id="IPR027470">
    <property type="entry name" value="Cation_efflux_CTD"/>
</dbReference>
<protein>
    <submittedName>
        <fullName evidence="10">Cation-efflux pump</fullName>
    </submittedName>
</protein>
<evidence type="ECO:0000256" key="1">
    <source>
        <dbReference type="ARBA" id="ARBA00004141"/>
    </source>
</evidence>
<evidence type="ECO:0000313" key="10">
    <source>
        <dbReference type="EMBL" id="HFK20903.1"/>
    </source>
</evidence>
<gene>
    <name evidence="10" type="ORF">ENS19_06430</name>
</gene>
<dbReference type="Pfam" id="PF16916">
    <property type="entry name" value="ZT_dimer"/>
    <property type="match status" value="3"/>
</dbReference>
<evidence type="ECO:0000259" key="8">
    <source>
        <dbReference type="Pfam" id="PF01545"/>
    </source>
</evidence>
<keyword evidence="3" id="KW-0813">Transport</keyword>
<comment type="subcellular location">
    <subcellularLocation>
        <location evidence="1">Membrane</location>
        <topology evidence="1">Multi-pass membrane protein</topology>
    </subcellularLocation>
</comment>
<dbReference type="InterPro" id="IPR036837">
    <property type="entry name" value="Cation_efflux_CTD_sf"/>
</dbReference>
<evidence type="ECO:0000256" key="4">
    <source>
        <dbReference type="ARBA" id="ARBA00022692"/>
    </source>
</evidence>
<feature type="domain" description="Cation efflux protein cytoplasmic" evidence="9">
    <location>
        <begin position="388"/>
        <end position="461"/>
    </location>
</feature>
<dbReference type="InterPro" id="IPR002524">
    <property type="entry name" value="Cation_efflux"/>
</dbReference>
<evidence type="ECO:0000256" key="5">
    <source>
        <dbReference type="ARBA" id="ARBA00022989"/>
    </source>
</evidence>
<accession>A0A7C3EX28</accession>
<name>A0A7C3EX28_9CREN</name>
<evidence type="ECO:0000256" key="7">
    <source>
        <dbReference type="SAM" id="Phobius"/>
    </source>
</evidence>
<dbReference type="EMBL" id="DSTX01000011">
    <property type="protein sequence ID" value="HFK20903.1"/>
    <property type="molecule type" value="Genomic_DNA"/>
</dbReference>
<dbReference type="PANTHER" id="PTHR43840">
    <property type="entry name" value="MITOCHONDRIAL METAL TRANSPORTER 1-RELATED"/>
    <property type="match status" value="1"/>
</dbReference>
<feature type="domain" description="Cation efflux protein cytoplasmic" evidence="9">
    <location>
        <begin position="297"/>
        <end position="370"/>
    </location>
</feature>
<sequence>MRIGCAVSTNQKQRVAFTSILFSIFVTALKILIGVLTNSIAILSEALHSGIDLIAVVTTFFAVKKADKPPDKDHLYGHGKVESLSSLTESILLVVICFWILFEVYERLFVSAPPVEINIFAILTMLVAIIVDLMRSRALSRAAKRYNSKALEADAVHFTTDLLSSTVVMVGLILTFFGVTSFDSYAAIVVVAIIFVIAFRLGRKSINSLMDVAPPGMVKLISDIAMQVEGVEKVGNVRVRDSGVGTFIDITAYIDKVLPLEVAHTITDVLSKKIQQSIPNSDVVVHAEPLCVNASSIVDKVRNEASSYPQIKNVHKIRIYEIDNKTHVEFHLEMDGELPLEKAHQIATELESRVKQLDAGIRVVSSHLEPIKEGVVNGAKLESNANLKEAIIAILKGFKEIKQFHNIYLKKINGKYELTLSCIFPRHISVHDSHEILVRIEDAIKTKLPEISYVIIHSEPEV</sequence>
<feature type="domain" description="Cation efflux protein cytoplasmic" evidence="9">
    <location>
        <begin position="218"/>
        <end position="289"/>
    </location>
</feature>
<feature type="transmembrane region" description="Helical" evidence="7">
    <location>
        <begin position="117"/>
        <end position="134"/>
    </location>
</feature>
<feature type="transmembrane region" description="Helical" evidence="7">
    <location>
        <begin position="155"/>
        <end position="179"/>
    </location>
</feature>
<reference evidence="10" key="1">
    <citation type="journal article" date="2020" name="mSystems">
        <title>Genome- and Community-Level Interaction Insights into Carbon Utilization and Element Cycling Functions of Hydrothermarchaeota in Hydrothermal Sediment.</title>
        <authorList>
            <person name="Zhou Z."/>
            <person name="Liu Y."/>
            <person name="Xu W."/>
            <person name="Pan J."/>
            <person name="Luo Z.H."/>
            <person name="Li M."/>
        </authorList>
    </citation>
    <scope>NUCLEOTIDE SEQUENCE [LARGE SCALE GENOMIC DNA]</scope>
    <source>
        <strain evidence="10">SpSt-468</strain>
    </source>
</reference>
<dbReference type="Pfam" id="PF01545">
    <property type="entry name" value="Cation_efflux"/>
    <property type="match status" value="1"/>
</dbReference>
<evidence type="ECO:0000256" key="6">
    <source>
        <dbReference type="ARBA" id="ARBA00023136"/>
    </source>
</evidence>
<feature type="transmembrane region" description="Helical" evidence="7">
    <location>
        <begin position="20"/>
        <end position="40"/>
    </location>
</feature>
<dbReference type="SUPFAM" id="SSF160240">
    <property type="entry name" value="Cation efflux protein cytoplasmic domain-like"/>
    <property type="match status" value="3"/>
</dbReference>
<feature type="domain" description="Cation efflux protein transmembrane" evidence="8">
    <location>
        <begin position="17"/>
        <end position="210"/>
    </location>
</feature>
<dbReference type="InterPro" id="IPR058533">
    <property type="entry name" value="Cation_efflux_TM"/>
</dbReference>
<keyword evidence="5 7" id="KW-1133">Transmembrane helix</keyword>
<dbReference type="AlphaFoldDB" id="A0A7C3EX28"/>
<dbReference type="Gene3D" id="3.30.70.1350">
    <property type="entry name" value="Cation efflux protein, cytoplasmic domain"/>
    <property type="match status" value="3"/>
</dbReference>
<proteinExistence type="inferred from homology"/>
<dbReference type="InterPro" id="IPR027469">
    <property type="entry name" value="Cation_efflux_TMD_sf"/>
</dbReference>